<evidence type="ECO:0000313" key="13">
    <source>
        <dbReference type="EMBL" id="PWN18261.1"/>
    </source>
</evidence>
<comment type="similarity">
    <text evidence="2">Belongs to the syntaxin family.</text>
</comment>
<evidence type="ECO:0000256" key="3">
    <source>
        <dbReference type="ARBA" id="ARBA00022448"/>
    </source>
</evidence>
<evidence type="ECO:0000259" key="12">
    <source>
        <dbReference type="PROSITE" id="PS50192"/>
    </source>
</evidence>
<dbReference type="SMART" id="SM00397">
    <property type="entry name" value="t_SNARE"/>
    <property type="match status" value="1"/>
</dbReference>
<dbReference type="Gene3D" id="1.20.5.110">
    <property type="match status" value="1"/>
</dbReference>
<sequence>MATDPFHTFASTVRSSLAATRELSETYNSLASASSSSAAAGSSELITAQDRLNDALEALQQDVEDVRQSVAVVKRSPERFGVDVGELRKREEFLRVCEAEVEKLQRSASVQVGGRAERRGGHSSIGIDDDHDDEDHNTAFEKEQQQLLMTQQDTTLSTIGRTLTSLKSQASTMGNEITEQVELIGALDSEVDSTQGRLGRAMGKMDELVRRGDDRLGGWCVWLLVVALFFLLLIAILI</sequence>
<evidence type="ECO:0000256" key="10">
    <source>
        <dbReference type="SAM" id="MobiDB-lite"/>
    </source>
</evidence>
<dbReference type="CDD" id="cd21444">
    <property type="entry name" value="SNARE_NTD_Tlg1p-like"/>
    <property type="match status" value="1"/>
</dbReference>
<dbReference type="PANTHER" id="PTHR12791">
    <property type="entry name" value="GOLGI SNARE BET1-RELATED"/>
    <property type="match status" value="1"/>
</dbReference>
<keyword evidence="14" id="KW-1185">Reference proteome</keyword>
<dbReference type="SUPFAM" id="SSF58038">
    <property type="entry name" value="SNARE fusion complex"/>
    <property type="match status" value="1"/>
</dbReference>
<evidence type="ECO:0000256" key="11">
    <source>
        <dbReference type="SAM" id="Phobius"/>
    </source>
</evidence>
<accession>A0A316U186</accession>
<proteinExistence type="inferred from homology"/>
<evidence type="ECO:0000256" key="5">
    <source>
        <dbReference type="ARBA" id="ARBA00022927"/>
    </source>
</evidence>
<dbReference type="SUPFAM" id="SSF47661">
    <property type="entry name" value="t-snare proteins"/>
    <property type="match status" value="1"/>
</dbReference>
<dbReference type="GO" id="GO:0015031">
    <property type="term" value="P:protein transport"/>
    <property type="evidence" value="ECO:0007669"/>
    <property type="project" value="UniProtKB-KW"/>
</dbReference>
<evidence type="ECO:0000256" key="9">
    <source>
        <dbReference type="SAM" id="Coils"/>
    </source>
</evidence>
<evidence type="ECO:0000256" key="6">
    <source>
        <dbReference type="ARBA" id="ARBA00022989"/>
    </source>
</evidence>
<dbReference type="PROSITE" id="PS50192">
    <property type="entry name" value="T_SNARE"/>
    <property type="match status" value="1"/>
</dbReference>
<dbReference type="GO" id="GO:0048193">
    <property type="term" value="P:Golgi vesicle transport"/>
    <property type="evidence" value="ECO:0007669"/>
    <property type="project" value="InterPro"/>
</dbReference>
<dbReference type="EMBL" id="KZ819337">
    <property type="protein sequence ID" value="PWN18261.1"/>
    <property type="molecule type" value="Genomic_DNA"/>
</dbReference>
<feature type="region of interest" description="Disordered" evidence="10">
    <location>
        <begin position="112"/>
        <end position="132"/>
    </location>
</feature>
<evidence type="ECO:0000256" key="8">
    <source>
        <dbReference type="ARBA" id="ARBA00023136"/>
    </source>
</evidence>
<dbReference type="InterPro" id="IPR010989">
    <property type="entry name" value="SNARE"/>
</dbReference>
<evidence type="ECO:0000256" key="1">
    <source>
        <dbReference type="ARBA" id="ARBA00004409"/>
    </source>
</evidence>
<dbReference type="Gene3D" id="1.20.58.90">
    <property type="match status" value="1"/>
</dbReference>
<dbReference type="STRING" id="1684307.A0A316U186"/>
<protein>
    <recommendedName>
        <fullName evidence="12">t-SNARE coiled-coil homology domain-containing protein</fullName>
    </recommendedName>
</protein>
<dbReference type="OrthoDB" id="546861at2759"/>
<dbReference type="RefSeq" id="XP_025345421.1">
    <property type="nucleotide sequence ID" value="XM_025495540.1"/>
</dbReference>
<dbReference type="InterPro" id="IPR015260">
    <property type="entry name" value="Syntaxin-6/10/61_N"/>
</dbReference>
<keyword evidence="4 11" id="KW-0812">Transmembrane</keyword>
<dbReference type="InterPro" id="IPR000727">
    <property type="entry name" value="T_SNARE_dom"/>
</dbReference>
<dbReference type="CDD" id="cd15851">
    <property type="entry name" value="SNARE_Syntaxin6"/>
    <property type="match status" value="1"/>
</dbReference>
<name>A0A316U186_9BASI</name>
<keyword evidence="6 11" id="KW-1133">Transmembrane helix</keyword>
<feature type="transmembrane region" description="Helical" evidence="11">
    <location>
        <begin position="216"/>
        <end position="237"/>
    </location>
</feature>
<keyword evidence="7" id="KW-0333">Golgi apparatus</keyword>
<dbReference type="AlphaFoldDB" id="A0A316U186"/>
<gene>
    <name evidence="13" type="ORF">BCV69DRAFT_80086</name>
</gene>
<evidence type="ECO:0000313" key="14">
    <source>
        <dbReference type="Proteomes" id="UP000245942"/>
    </source>
</evidence>
<dbReference type="Pfam" id="PF09177">
    <property type="entry name" value="STX6_10_61_N"/>
    <property type="match status" value="1"/>
</dbReference>
<keyword evidence="5" id="KW-0653">Protein transport</keyword>
<keyword evidence="3" id="KW-0813">Transport</keyword>
<evidence type="ECO:0000256" key="2">
    <source>
        <dbReference type="ARBA" id="ARBA00009063"/>
    </source>
</evidence>
<dbReference type="Proteomes" id="UP000245942">
    <property type="component" value="Unassembled WGS sequence"/>
</dbReference>
<dbReference type="GeneID" id="37017274"/>
<feature type="domain" description="T-SNARE coiled-coil homology" evidence="12">
    <location>
        <begin position="146"/>
        <end position="208"/>
    </location>
</feature>
<dbReference type="GO" id="GO:0000139">
    <property type="term" value="C:Golgi membrane"/>
    <property type="evidence" value="ECO:0007669"/>
    <property type="project" value="UniProtKB-SubCell"/>
</dbReference>
<keyword evidence="8 11" id="KW-0472">Membrane</keyword>
<comment type="subcellular location">
    <subcellularLocation>
        <location evidence="1">Golgi apparatus membrane</location>
        <topology evidence="1">Single-pass type IV membrane protein</topology>
    </subcellularLocation>
</comment>
<reference evidence="13 14" key="1">
    <citation type="journal article" date="2018" name="Mol. Biol. Evol.">
        <title>Broad Genomic Sampling Reveals a Smut Pathogenic Ancestry of the Fungal Clade Ustilaginomycotina.</title>
        <authorList>
            <person name="Kijpornyongpan T."/>
            <person name="Mondo S.J."/>
            <person name="Barry K."/>
            <person name="Sandor L."/>
            <person name="Lee J."/>
            <person name="Lipzen A."/>
            <person name="Pangilinan J."/>
            <person name="LaButti K."/>
            <person name="Hainaut M."/>
            <person name="Henrissat B."/>
            <person name="Grigoriev I.V."/>
            <person name="Spatafora J.W."/>
            <person name="Aime M.C."/>
        </authorList>
    </citation>
    <scope>NUCLEOTIDE SEQUENCE [LARGE SCALE GENOMIC DNA]</scope>
    <source>
        <strain evidence="13 14">MCA 4718</strain>
    </source>
</reference>
<organism evidence="13 14">
    <name type="scientific">Pseudomicrostroma glucosiphilum</name>
    <dbReference type="NCBI Taxonomy" id="1684307"/>
    <lineage>
        <taxon>Eukaryota</taxon>
        <taxon>Fungi</taxon>
        <taxon>Dikarya</taxon>
        <taxon>Basidiomycota</taxon>
        <taxon>Ustilaginomycotina</taxon>
        <taxon>Exobasidiomycetes</taxon>
        <taxon>Microstromatales</taxon>
        <taxon>Microstromatales incertae sedis</taxon>
        <taxon>Pseudomicrostroma</taxon>
    </lineage>
</organism>
<dbReference type="InterPro" id="IPR048036">
    <property type="entry name" value="Tlg1p-like_N"/>
</dbReference>
<feature type="coiled-coil region" evidence="9">
    <location>
        <begin position="49"/>
        <end position="76"/>
    </location>
</feature>
<evidence type="ECO:0000256" key="7">
    <source>
        <dbReference type="ARBA" id="ARBA00023034"/>
    </source>
</evidence>
<evidence type="ECO:0000256" key="4">
    <source>
        <dbReference type="ARBA" id="ARBA00022692"/>
    </source>
</evidence>
<keyword evidence="9" id="KW-0175">Coiled coil</keyword>